<dbReference type="EMBL" id="BAAAPN010000056">
    <property type="protein sequence ID" value="GAA1765207.1"/>
    <property type="molecule type" value="Genomic_DNA"/>
</dbReference>
<reference evidence="1 2" key="1">
    <citation type="journal article" date="2019" name="Int. J. Syst. Evol. Microbiol.">
        <title>The Global Catalogue of Microorganisms (GCM) 10K type strain sequencing project: providing services to taxonomists for standard genome sequencing and annotation.</title>
        <authorList>
            <consortium name="The Broad Institute Genomics Platform"/>
            <consortium name="The Broad Institute Genome Sequencing Center for Infectious Disease"/>
            <person name="Wu L."/>
            <person name="Ma J."/>
        </authorList>
    </citation>
    <scope>NUCLEOTIDE SEQUENCE [LARGE SCALE GENOMIC DNA]</scope>
    <source>
        <strain evidence="1 2">JCM 15591</strain>
    </source>
</reference>
<gene>
    <name evidence="1" type="ORF">GCM10009810_25170</name>
</gene>
<comment type="caution">
    <text evidence="1">The sequence shown here is derived from an EMBL/GenBank/DDBJ whole genome shotgun (WGS) entry which is preliminary data.</text>
</comment>
<evidence type="ECO:0000313" key="1">
    <source>
        <dbReference type="EMBL" id="GAA1765207.1"/>
    </source>
</evidence>
<organism evidence="1 2">
    <name type="scientific">Nostocoides vanveenii</name>
    <dbReference type="NCBI Taxonomy" id="330835"/>
    <lineage>
        <taxon>Bacteria</taxon>
        <taxon>Bacillati</taxon>
        <taxon>Actinomycetota</taxon>
        <taxon>Actinomycetes</taxon>
        <taxon>Micrococcales</taxon>
        <taxon>Intrasporangiaceae</taxon>
        <taxon>Nostocoides</taxon>
    </lineage>
</organism>
<dbReference type="Pfam" id="PF04134">
    <property type="entry name" value="DCC1-like"/>
    <property type="match status" value="1"/>
</dbReference>
<proteinExistence type="predicted"/>
<accession>A0ABN2KTP2</accession>
<evidence type="ECO:0000313" key="2">
    <source>
        <dbReference type="Proteomes" id="UP001501475"/>
    </source>
</evidence>
<protein>
    <recommendedName>
        <fullName evidence="3">DUF393 domain-containing protein</fullName>
    </recommendedName>
</protein>
<sequence length="133" mass="14532">MSTRVPTLVFDGDCGMCTTLAGVVERYVRASESDFVVAPWQRLDLTTLGLTPQQCEEALQWVLPNGMQYAAQDAVAKVLLRGHVWWRPFGAVLLLPGINQVAAVVYRWVAANRHRLPGGTPACSLPAAQRKAS</sequence>
<name>A0ABN2KTP2_9MICO</name>
<dbReference type="Proteomes" id="UP001501475">
    <property type="component" value="Unassembled WGS sequence"/>
</dbReference>
<evidence type="ECO:0008006" key="3">
    <source>
        <dbReference type="Google" id="ProtNLM"/>
    </source>
</evidence>
<keyword evidence="2" id="KW-1185">Reference proteome</keyword>
<dbReference type="RefSeq" id="WP_344066890.1">
    <property type="nucleotide sequence ID" value="NZ_BAAAPN010000056.1"/>
</dbReference>
<dbReference type="InterPro" id="IPR007263">
    <property type="entry name" value="DCC1-like"/>
</dbReference>